<name>A0A2A2HGE7_9EURY</name>
<evidence type="ECO:0000313" key="4">
    <source>
        <dbReference type="EMBL" id="PWL08398.1"/>
    </source>
</evidence>
<comment type="caution">
    <text evidence="3">The sequence shown here is derived from an EMBL/GenBank/DDBJ whole genome shotgun (WGS) entry which is preliminary data.</text>
</comment>
<dbReference type="Pfam" id="PF00534">
    <property type="entry name" value="Glycos_transf_1"/>
    <property type="match status" value="1"/>
</dbReference>
<organism evidence="3 5">
    <name type="scientific">Methanosphaera cuniculi</name>
    <dbReference type="NCBI Taxonomy" id="1077256"/>
    <lineage>
        <taxon>Archaea</taxon>
        <taxon>Methanobacteriati</taxon>
        <taxon>Methanobacteriota</taxon>
        <taxon>Methanomada group</taxon>
        <taxon>Methanobacteria</taxon>
        <taxon>Methanobacteriales</taxon>
        <taxon>Methanobacteriaceae</taxon>
        <taxon>Methanosphaera</taxon>
    </lineage>
</organism>
<dbReference type="SUPFAM" id="SSF53756">
    <property type="entry name" value="UDP-Glycosyltransferase/glycogen phosphorylase"/>
    <property type="match status" value="1"/>
</dbReference>
<dbReference type="AlphaFoldDB" id="A0A2A2HGE7"/>
<protein>
    <submittedName>
        <fullName evidence="4">Glycosyltransferase Gtf1</fullName>
    </submittedName>
</protein>
<dbReference type="Proteomes" id="UP000246004">
    <property type="component" value="Unassembled WGS sequence"/>
</dbReference>
<sequence length="366" mass="42989">METFNCIFPGLYNYILAKDVGMIPYALSDVYDTSITTYDNDSYTYLKSVLDGKVKLNFLKKNNEDEQADVLDYIKSNAKDIDIIQFYHLRYNLLPSYIRCYRKYNKDGKIYLKLDANNHIIDFLVKRRGIKAALRRYLTKKMFKEIDLISIETKRNYHVLESSGLIDPEKLIYLPDGIKKTDINFKNRENIILYVGKIERKNKSVDMLLKAASDADMRDWKIMLIGEIEDDMKIFIKEYFKENPNMIDKVILKGYITDKEELSQYYAKAKIYCCCSKIESFGIALLEAAYHGNYIISTDVGASYDIIHLTKYGMIINHNTQNLKNTLEHVIKNWNHIQQDPRKISNTIYKHYGWPNLAKKLEEKLK</sequence>
<evidence type="ECO:0000313" key="5">
    <source>
        <dbReference type="Proteomes" id="UP000217528"/>
    </source>
</evidence>
<keyword evidence="5" id="KW-1185">Reference proteome</keyword>
<gene>
    <name evidence="4" type="primary">gtf1</name>
    <name evidence="3" type="ORF">ASJ82_03715</name>
    <name evidence="4" type="ORF">MSCUN_08370</name>
</gene>
<dbReference type="InterPro" id="IPR001296">
    <property type="entry name" value="Glyco_trans_1"/>
</dbReference>
<evidence type="ECO:0000259" key="2">
    <source>
        <dbReference type="Pfam" id="PF00534"/>
    </source>
</evidence>
<evidence type="ECO:0000256" key="1">
    <source>
        <dbReference type="ARBA" id="ARBA00022679"/>
    </source>
</evidence>
<keyword evidence="1 4" id="KW-0808">Transferase</keyword>
<dbReference type="Gene3D" id="3.40.50.2000">
    <property type="entry name" value="Glycogen Phosphorylase B"/>
    <property type="match status" value="2"/>
</dbReference>
<dbReference type="GO" id="GO:0016757">
    <property type="term" value="F:glycosyltransferase activity"/>
    <property type="evidence" value="ECO:0007669"/>
    <property type="project" value="InterPro"/>
</dbReference>
<dbReference type="PANTHER" id="PTHR46401:SF2">
    <property type="entry name" value="GLYCOSYLTRANSFERASE WBBK-RELATED"/>
    <property type="match status" value="1"/>
</dbReference>
<feature type="domain" description="Glycosyl transferase family 1" evidence="2">
    <location>
        <begin position="182"/>
        <end position="343"/>
    </location>
</feature>
<proteinExistence type="predicted"/>
<dbReference type="EMBL" id="LWMS01000020">
    <property type="protein sequence ID" value="PWL08398.1"/>
    <property type="molecule type" value="Genomic_DNA"/>
</dbReference>
<dbReference type="CDD" id="cd03801">
    <property type="entry name" value="GT4_PimA-like"/>
    <property type="match status" value="1"/>
</dbReference>
<evidence type="ECO:0000313" key="6">
    <source>
        <dbReference type="Proteomes" id="UP000246004"/>
    </source>
</evidence>
<dbReference type="OrthoDB" id="132546at2157"/>
<dbReference type="PANTHER" id="PTHR46401">
    <property type="entry name" value="GLYCOSYLTRANSFERASE WBBK-RELATED"/>
    <property type="match status" value="1"/>
</dbReference>
<dbReference type="Proteomes" id="UP000217528">
    <property type="component" value="Unassembled WGS sequence"/>
</dbReference>
<dbReference type="RefSeq" id="WP_095607958.1">
    <property type="nucleotide sequence ID" value="NZ_LMVN01000001.1"/>
</dbReference>
<accession>A0A2A2HGE7</accession>
<reference evidence="3 5" key="2">
    <citation type="journal article" date="2017" name="BMC Genomics">
        <title>Genomic analysis of methanogenic archaea reveals a shift towards energy conservation.</title>
        <authorList>
            <person name="Gilmore S.P."/>
            <person name="Henske J.K."/>
            <person name="Sexton J.A."/>
            <person name="Solomon K.V."/>
            <person name="Seppala S."/>
            <person name="Yoo J.I."/>
            <person name="Huyett L.M."/>
            <person name="Pressman A."/>
            <person name="Cogan J.Z."/>
            <person name="Kivenson V."/>
            <person name="Peng X."/>
            <person name="Tan Y."/>
            <person name="Valentine D.L."/>
            <person name="O'Malley M.A."/>
        </authorList>
    </citation>
    <scope>NUCLEOTIDE SEQUENCE [LARGE SCALE GENOMIC DNA]</scope>
    <source>
        <strain evidence="3 5">1R-7</strain>
    </source>
</reference>
<reference evidence="4 6" key="1">
    <citation type="submission" date="2016-04" db="EMBL/GenBank/DDBJ databases">
        <title>Genome sequence of Methanosphaera cuniculi DSM 4103.</title>
        <authorList>
            <person name="Poehlein A."/>
            <person name="Seedorf H."/>
            <person name="Daniel R."/>
        </authorList>
    </citation>
    <scope>NUCLEOTIDE SEQUENCE [LARGE SCALE GENOMIC DNA]</scope>
    <source>
        <strain evidence="4 6">DSM 4103</strain>
    </source>
</reference>
<evidence type="ECO:0000313" key="3">
    <source>
        <dbReference type="EMBL" id="PAV08303.1"/>
    </source>
</evidence>
<dbReference type="EMBL" id="LMVN01000001">
    <property type="protein sequence ID" value="PAV08303.1"/>
    <property type="molecule type" value="Genomic_DNA"/>
</dbReference>